<dbReference type="Proteomes" id="UP000199695">
    <property type="component" value="Unassembled WGS sequence"/>
</dbReference>
<organism evidence="1 2">
    <name type="scientific">Lihuaxuella thermophila</name>
    <dbReference type="NCBI Taxonomy" id="1173111"/>
    <lineage>
        <taxon>Bacteria</taxon>
        <taxon>Bacillati</taxon>
        <taxon>Bacillota</taxon>
        <taxon>Bacilli</taxon>
        <taxon>Bacillales</taxon>
        <taxon>Thermoactinomycetaceae</taxon>
        <taxon>Lihuaxuella</taxon>
    </lineage>
</organism>
<gene>
    <name evidence="1" type="ORF">SAMN05444955_101232</name>
</gene>
<dbReference type="OrthoDB" id="2987087at2"/>
<dbReference type="RefSeq" id="WP_089964527.1">
    <property type="nucleotide sequence ID" value="NZ_FOCQ01000001.1"/>
</dbReference>
<evidence type="ECO:0000313" key="1">
    <source>
        <dbReference type="EMBL" id="SEM71686.1"/>
    </source>
</evidence>
<name>A0A1H8AMF5_9BACL</name>
<dbReference type="AlphaFoldDB" id="A0A1H8AMF5"/>
<keyword evidence="2" id="KW-1185">Reference proteome</keyword>
<accession>A0A1H8AMF5</accession>
<sequence>MIETKKGKYTEEENEQIIEAINKGLQEGKREREILKELSEQLKRGYAGIMSHVRKLRAEYPDRFHFSEEAGEGSNRLNSWEEEEEEIVIQTVNQFLEEGKSLSAAIAELEKKLFRTQGAIYQRIYTLRRKYPDKFTHLPAQRPRRRRKLQDWQIYRPAIRDLDEPYYPNPEGLSSAPTASDTLHPLHNQSFASGVTWPQGNEQPTTPEEEMLIKAFEERYGRPNPDTREKLIQLMRTYGCTRVSIALFTLAEDKAFPTVITEFLERRLQNHKFI</sequence>
<protein>
    <submittedName>
        <fullName evidence="1">Uncharacterized protein</fullName>
    </submittedName>
</protein>
<proteinExistence type="predicted"/>
<evidence type="ECO:0000313" key="2">
    <source>
        <dbReference type="Proteomes" id="UP000199695"/>
    </source>
</evidence>
<reference evidence="1 2" key="1">
    <citation type="submission" date="2016-10" db="EMBL/GenBank/DDBJ databases">
        <authorList>
            <person name="de Groot N.N."/>
        </authorList>
    </citation>
    <scope>NUCLEOTIDE SEQUENCE [LARGE SCALE GENOMIC DNA]</scope>
    <source>
        <strain evidence="1 2">DSM 46701</strain>
    </source>
</reference>
<dbReference type="EMBL" id="FOCQ01000001">
    <property type="protein sequence ID" value="SEM71686.1"/>
    <property type="molecule type" value="Genomic_DNA"/>
</dbReference>